<comment type="caution">
    <text evidence="1">The sequence shown here is derived from an EMBL/GenBank/DDBJ whole genome shotgun (WGS) entry which is preliminary data.</text>
</comment>
<protein>
    <submittedName>
        <fullName evidence="1">Uncharacterized protein</fullName>
    </submittedName>
</protein>
<sequence>MKPLFNIVVTICLVVAATAHPENIEDVKQLPQTKEPVVEADEAQNHPRIERCSACAAKLHLNQPNFAALSQVGEVHTSQSFEGCSSENGCAGVKVKDGKVVEKFGNLDSFKNAISSDATKEFQFHAASALKNVFEKGIPGDGPFWWMNQNSPFKTSSSFQKYTSNSAYTSGSNDEGLSKNIFLNGQFAKGPSFNAGGANVNSGASSFNSGSANYHSSSSSFNSGSSSVNTASLSENPFLNGQLSSGFTGYTGSSPSPFTASTVGSNINLIQSSEKQYIQGASIDNGFANSGNVRPNENSGDLQQTCAGQGYVCVPRSQCNNGVVNTNGGYIPQANSQKQYCNVQREICCRVETTGTFGISTSSSGSSGFQTNIISGSSLDALSAGSALSETYRPGASGSNLKPGVPYLPPIDSTNSASNIVSSTRFPSTFLTTPRPVVSTLGYLPPSTSTAAPGYLPPQNPESTNQKETYVPPGPDYTTGSIYIDQFRQPSNPIATLPQAPSAVPAGCAAALKCTPIEYCTAEGVISNTTVSLTRDQASFRVPLTDCKDLETGRIGKCCRDPYYTDPWPVNQLGKWIPEAFGNTGKYVPDNGGSFSNRKIVVTSRPDTTGSTVLNVVRTSPTPITPSRIPVTTPKYQQIPGGGAYVQTEEGRYSQGGIGQYTETGGGSYLKQGVGQIGVGQIGVGVIGIKKGAQDSVSQGSFDIGTAVNKGIGTQYEKNNRYFTGQRNEITSGAGTIGVLGRGTQVTQGTYEEGKYGTRQEVIQGIVTGTKTGEGFNITPGREYVVENEFGGRSEESINRVFLQKLSGDGQCGLLNPQKPYGNKNNLEVDFAEIPWQAMVLLQTNKSLLCGGVITRPDVVVTSAACVDGLQAKNVLIKGGEWKLGVDDEPLPFQIVQVKHILRHPFYKRGSYHFDAAILVLTENLRLAKNIQPICLPSKESSSLDAFYNGAGECLVTGWGKVVLQSHLQGSIMHAINVSLLNPGECQSKLSSDYPHLLEYYDSESCVCGQPTNPINSICKVDIGSALACTTGDSHFVLRGVYSWDSDCQIGNQIAAFYKFDIEWYEWALGFIDSVRFGAGITVIQKTVTTTITTSQYPNRFNNIGLSKIGGATGFSSVGGAADVTRLGTDQRGFIAGIGGGVKNTGSFTGSITSGGTVTSEVNRQYNTFGTATTGTAKQITGSSGVVGIKGFGEGVSGFTGQGQFSQGEQLTGQVGVPITNTYTFTEKKIFQTEPKYITYTTKPEIVTFTTKPEYYTFTTKPKYITYTTKPEIVTYTTKPKIITYTTKPEIVTYTTKPKIVTYTTKPELVSYEYQTLGSRTNLQYAAPDVSSNPSFTEIVNHKHTGQCKCLENSGKK</sequence>
<reference evidence="1 2" key="1">
    <citation type="journal article" date="2021" name="Front. Genet.">
        <title>Chromosome-Level Genome Assembly Reveals Significant Gene Expansion in the Toll and IMD Signaling Pathways of Dendrolimus kikuchii.</title>
        <authorList>
            <person name="Zhou J."/>
            <person name="Wu P."/>
            <person name="Xiong Z."/>
            <person name="Liu N."/>
            <person name="Zhao N."/>
            <person name="Ji M."/>
            <person name="Qiu Y."/>
            <person name="Yang B."/>
        </authorList>
    </citation>
    <scope>NUCLEOTIDE SEQUENCE [LARGE SCALE GENOMIC DNA]</scope>
    <source>
        <strain evidence="1">Ann1</strain>
    </source>
</reference>
<organism evidence="1 2">
    <name type="scientific">Dendrolimus kikuchii</name>
    <dbReference type="NCBI Taxonomy" id="765133"/>
    <lineage>
        <taxon>Eukaryota</taxon>
        <taxon>Metazoa</taxon>
        <taxon>Ecdysozoa</taxon>
        <taxon>Arthropoda</taxon>
        <taxon>Hexapoda</taxon>
        <taxon>Insecta</taxon>
        <taxon>Pterygota</taxon>
        <taxon>Neoptera</taxon>
        <taxon>Endopterygota</taxon>
        <taxon>Lepidoptera</taxon>
        <taxon>Glossata</taxon>
        <taxon>Ditrysia</taxon>
        <taxon>Bombycoidea</taxon>
        <taxon>Lasiocampidae</taxon>
        <taxon>Dendrolimus</taxon>
    </lineage>
</organism>
<keyword evidence="2" id="KW-1185">Reference proteome</keyword>
<accession>A0ACC1DGC5</accession>
<dbReference type="Proteomes" id="UP000824533">
    <property type="component" value="Linkage Group LG02"/>
</dbReference>
<proteinExistence type="predicted"/>
<evidence type="ECO:0000313" key="1">
    <source>
        <dbReference type="EMBL" id="KAJ0183014.1"/>
    </source>
</evidence>
<gene>
    <name evidence="1" type="ORF">K1T71_000990</name>
</gene>
<name>A0ACC1DGC5_9NEOP</name>
<dbReference type="EMBL" id="CM034388">
    <property type="protein sequence ID" value="KAJ0183014.1"/>
    <property type="molecule type" value="Genomic_DNA"/>
</dbReference>
<evidence type="ECO:0000313" key="2">
    <source>
        <dbReference type="Proteomes" id="UP000824533"/>
    </source>
</evidence>